<keyword evidence="5" id="KW-1185">Reference proteome</keyword>
<dbReference type="RefSeq" id="WP_202827182.1">
    <property type="nucleotide sequence ID" value="NZ_JAEUXJ010000008.1"/>
</dbReference>
<accession>A0ABS1V710</accession>
<evidence type="ECO:0000259" key="2">
    <source>
        <dbReference type="Pfam" id="PF01548"/>
    </source>
</evidence>
<evidence type="ECO:0000313" key="4">
    <source>
        <dbReference type="EMBL" id="MBL6457445.1"/>
    </source>
</evidence>
<dbReference type="Pfam" id="PF01548">
    <property type="entry name" value="DEDD_Tnp_IS110"/>
    <property type="match status" value="1"/>
</dbReference>
<dbReference type="PANTHER" id="PTHR33055:SF3">
    <property type="entry name" value="PUTATIVE TRANSPOSASE FOR IS117-RELATED"/>
    <property type="match status" value="1"/>
</dbReference>
<dbReference type="Pfam" id="PF02371">
    <property type="entry name" value="Transposase_20"/>
    <property type="match status" value="1"/>
</dbReference>
<evidence type="ECO:0000256" key="1">
    <source>
        <dbReference type="SAM" id="Coils"/>
    </source>
</evidence>
<organism evidence="4 5">
    <name type="scientific">Belnapia mucosa</name>
    <dbReference type="NCBI Taxonomy" id="2804532"/>
    <lineage>
        <taxon>Bacteria</taxon>
        <taxon>Pseudomonadati</taxon>
        <taxon>Pseudomonadota</taxon>
        <taxon>Alphaproteobacteria</taxon>
        <taxon>Acetobacterales</taxon>
        <taxon>Roseomonadaceae</taxon>
        <taxon>Belnapia</taxon>
    </lineage>
</organism>
<feature type="coiled-coil region" evidence="1">
    <location>
        <begin position="174"/>
        <end position="208"/>
    </location>
</feature>
<dbReference type="NCBIfam" id="NF033542">
    <property type="entry name" value="transpos_IS110"/>
    <property type="match status" value="1"/>
</dbReference>
<dbReference type="PANTHER" id="PTHR33055">
    <property type="entry name" value="TRANSPOSASE FOR INSERTION SEQUENCE ELEMENT IS1111A"/>
    <property type="match status" value="1"/>
</dbReference>
<dbReference type="InterPro" id="IPR003346">
    <property type="entry name" value="Transposase_20"/>
</dbReference>
<dbReference type="InterPro" id="IPR002525">
    <property type="entry name" value="Transp_IS110-like_N"/>
</dbReference>
<name>A0ABS1V710_9PROT</name>
<dbReference type="EMBL" id="JAEUXJ010000008">
    <property type="protein sequence ID" value="MBL6457445.1"/>
    <property type="molecule type" value="Genomic_DNA"/>
</dbReference>
<gene>
    <name evidence="4" type="ORF">JMJ55_19105</name>
</gene>
<feature type="domain" description="Transposase IS110-like N-terminal" evidence="2">
    <location>
        <begin position="5"/>
        <end position="150"/>
    </location>
</feature>
<evidence type="ECO:0000259" key="3">
    <source>
        <dbReference type="Pfam" id="PF02371"/>
    </source>
</evidence>
<sequence length="347" mass="38165">MEFFVGIDVSLDSSSICIVDERGVIIKEGKCPSEPEAIARFIRHKGRRVEHVGLETGGLSQWLHAGLTREGFRVTVMEARHVRASLATMRVKTDRNDARGIAQLVRLGWFKAVHVKTPTAQETRALLGARQFLVDKVTAVENSMRAALRNFGLKMGPVTRSKWAARARELAAGNQALEIVVEALLRVRDALLEELRALDRKLLETARADPVVRTLMTAPGVGAIVALTFRSAVDDPGRFPRARDVGPWLGLTPSRYQSGQIDRMGRTTQAGDAGLRAALYEAAATLLGRVTRWSALKAWGVRLARRSGTKKARVAVARKLAVVLLSMWKADEPFRWSTQTGEEAAMA</sequence>
<dbReference type="InterPro" id="IPR047650">
    <property type="entry name" value="Transpos_IS110"/>
</dbReference>
<proteinExistence type="predicted"/>
<reference evidence="4 5" key="1">
    <citation type="submission" date="2021-01" db="EMBL/GenBank/DDBJ databases">
        <title>Belnapia mucosa sp. nov. and Belnapia arida sp. nov., isolated from the Tabernas Desert (Almeria, Spain).</title>
        <authorList>
            <person name="Molina-Menor E."/>
            <person name="Vidal-Verdu A."/>
            <person name="Calonge A."/>
            <person name="Satari L."/>
            <person name="Pereto Magraner J."/>
            <person name="Porcar Miralles M."/>
        </authorList>
    </citation>
    <scope>NUCLEOTIDE SEQUENCE [LARGE SCALE GENOMIC DNA]</scope>
    <source>
        <strain evidence="4 5">T6</strain>
    </source>
</reference>
<dbReference type="Proteomes" id="UP000606490">
    <property type="component" value="Unassembled WGS sequence"/>
</dbReference>
<protein>
    <submittedName>
        <fullName evidence="4">IS110 family transposase</fullName>
    </submittedName>
</protein>
<feature type="domain" description="Transposase IS116/IS110/IS902 C-terminal" evidence="3">
    <location>
        <begin position="213"/>
        <end position="294"/>
    </location>
</feature>
<evidence type="ECO:0000313" key="5">
    <source>
        <dbReference type="Proteomes" id="UP000606490"/>
    </source>
</evidence>
<keyword evidence="1" id="KW-0175">Coiled coil</keyword>
<comment type="caution">
    <text evidence="4">The sequence shown here is derived from an EMBL/GenBank/DDBJ whole genome shotgun (WGS) entry which is preliminary data.</text>
</comment>